<dbReference type="GO" id="GO:0015250">
    <property type="term" value="F:water channel activity"/>
    <property type="evidence" value="ECO:0007669"/>
    <property type="project" value="TreeGrafter"/>
</dbReference>
<feature type="transmembrane region" description="Helical" evidence="9">
    <location>
        <begin position="86"/>
        <end position="108"/>
    </location>
</feature>
<dbReference type="PANTHER" id="PTHR19139">
    <property type="entry name" value="AQUAPORIN TRANSPORTER"/>
    <property type="match status" value="1"/>
</dbReference>
<organism evidence="10 11">
    <name type="scientific">Lactovum miscens</name>
    <dbReference type="NCBI Taxonomy" id="190387"/>
    <lineage>
        <taxon>Bacteria</taxon>
        <taxon>Bacillati</taxon>
        <taxon>Bacillota</taxon>
        <taxon>Bacilli</taxon>
        <taxon>Lactobacillales</taxon>
        <taxon>Streptococcaceae</taxon>
        <taxon>Lactovum</taxon>
    </lineage>
</organism>
<name>A0A841C7L1_9LACT</name>
<sequence>MTETVETNTTEETLKISALLAELIGTFLLAGAIIYLAGVSAPVGMLGVGFVLVFLVIIFGNISGAHLNPAISIALAINKKVPWMKAIAYIIAQLIGAALALLIFHAIWRANLDANIFRYLSQYGSQMGITTPPTSASDVAAFAKTNNMTVAELGSKIDLGFINATVAKGTEWMTLGTEILGSAIFGLGIGHAFYSENKSMWETGFSVGFGLFAAASLAGSTAIMNPAVALTIGAFETKGSVIWAGYLIYILGTILGMYIGVTAYRYIQKAALSK</sequence>
<feature type="transmembrane region" description="Helical" evidence="9">
    <location>
        <begin position="241"/>
        <end position="267"/>
    </location>
</feature>
<reference evidence="10 11" key="1">
    <citation type="submission" date="2020-08" db="EMBL/GenBank/DDBJ databases">
        <title>Genomic Encyclopedia of Type Strains, Phase IV (KMG-IV): sequencing the most valuable type-strain genomes for metagenomic binning, comparative biology and taxonomic classification.</title>
        <authorList>
            <person name="Goeker M."/>
        </authorList>
    </citation>
    <scope>NUCLEOTIDE SEQUENCE [LARGE SCALE GENOMIC DNA]</scope>
    <source>
        <strain evidence="10 11">DSM 14925</strain>
    </source>
</reference>
<keyword evidence="7 9" id="KW-0472">Membrane</keyword>
<evidence type="ECO:0000256" key="4">
    <source>
        <dbReference type="ARBA" id="ARBA00022475"/>
    </source>
</evidence>
<dbReference type="InterPro" id="IPR034294">
    <property type="entry name" value="Aquaporin_transptr"/>
</dbReference>
<evidence type="ECO:0000313" key="11">
    <source>
        <dbReference type="Proteomes" id="UP000562464"/>
    </source>
</evidence>
<dbReference type="Pfam" id="PF00230">
    <property type="entry name" value="MIP"/>
    <property type="match status" value="1"/>
</dbReference>
<dbReference type="InterPro" id="IPR000425">
    <property type="entry name" value="MIP"/>
</dbReference>
<gene>
    <name evidence="10" type="ORF">HNQ37_000098</name>
</gene>
<dbReference type="PANTHER" id="PTHR19139:SF199">
    <property type="entry name" value="MIP17260P"/>
    <property type="match status" value="1"/>
</dbReference>
<feature type="transmembrane region" description="Helical" evidence="9">
    <location>
        <begin position="16"/>
        <end position="37"/>
    </location>
</feature>
<dbReference type="PROSITE" id="PS00221">
    <property type="entry name" value="MIP"/>
    <property type="match status" value="1"/>
</dbReference>
<feature type="transmembrane region" description="Helical" evidence="9">
    <location>
        <begin position="172"/>
        <end position="194"/>
    </location>
</feature>
<comment type="subcellular location">
    <subcellularLocation>
        <location evidence="1">Cell membrane</location>
        <topology evidence="1">Multi-pass membrane protein</topology>
    </subcellularLocation>
</comment>
<dbReference type="InterPro" id="IPR022357">
    <property type="entry name" value="MIP_CS"/>
</dbReference>
<keyword evidence="6 9" id="KW-1133">Transmembrane helix</keyword>
<comment type="similarity">
    <text evidence="2 8">Belongs to the MIP/aquaporin (TC 1.A.8) family.</text>
</comment>
<dbReference type="SUPFAM" id="SSF81338">
    <property type="entry name" value="Aquaporin-like"/>
    <property type="match status" value="1"/>
</dbReference>
<dbReference type="Proteomes" id="UP000562464">
    <property type="component" value="Unassembled WGS sequence"/>
</dbReference>
<dbReference type="AlphaFoldDB" id="A0A841C7L1"/>
<dbReference type="GO" id="GO:0005886">
    <property type="term" value="C:plasma membrane"/>
    <property type="evidence" value="ECO:0007669"/>
    <property type="project" value="UniProtKB-SubCell"/>
</dbReference>
<dbReference type="EMBL" id="JACHHV010000001">
    <property type="protein sequence ID" value="MBB5887230.1"/>
    <property type="molecule type" value="Genomic_DNA"/>
</dbReference>
<evidence type="ECO:0000256" key="7">
    <source>
        <dbReference type="ARBA" id="ARBA00023136"/>
    </source>
</evidence>
<feature type="transmembrane region" description="Helical" evidence="9">
    <location>
        <begin position="43"/>
        <end position="65"/>
    </location>
</feature>
<accession>A0A841C7L1</accession>
<proteinExistence type="inferred from homology"/>
<evidence type="ECO:0000256" key="3">
    <source>
        <dbReference type="ARBA" id="ARBA00022448"/>
    </source>
</evidence>
<keyword evidence="4" id="KW-1003">Cell membrane</keyword>
<evidence type="ECO:0000256" key="2">
    <source>
        <dbReference type="ARBA" id="ARBA00006175"/>
    </source>
</evidence>
<evidence type="ECO:0000256" key="8">
    <source>
        <dbReference type="RuleBase" id="RU000477"/>
    </source>
</evidence>
<evidence type="ECO:0000256" key="6">
    <source>
        <dbReference type="ARBA" id="ARBA00022989"/>
    </source>
</evidence>
<keyword evidence="11" id="KW-1185">Reference proteome</keyword>
<evidence type="ECO:0000256" key="1">
    <source>
        <dbReference type="ARBA" id="ARBA00004651"/>
    </source>
</evidence>
<evidence type="ECO:0000256" key="5">
    <source>
        <dbReference type="ARBA" id="ARBA00022692"/>
    </source>
</evidence>
<dbReference type="RefSeq" id="WP_183538213.1">
    <property type="nucleotide sequence ID" value="NZ_JACHHV010000001.1"/>
</dbReference>
<dbReference type="InterPro" id="IPR023271">
    <property type="entry name" value="Aquaporin-like"/>
</dbReference>
<dbReference type="Gene3D" id="1.20.1080.10">
    <property type="entry name" value="Glycerol uptake facilitator protein"/>
    <property type="match status" value="1"/>
</dbReference>
<protein>
    <submittedName>
        <fullName evidence="10">Glycerol uptake facilitator-like aquaporin</fullName>
    </submittedName>
</protein>
<keyword evidence="5 8" id="KW-0812">Transmembrane</keyword>
<comment type="caution">
    <text evidence="10">The sequence shown here is derived from an EMBL/GenBank/DDBJ whole genome shotgun (WGS) entry which is preliminary data.</text>
</comment>
<dbReference type="PRINTS" id="PR00783">
    <property type="entry name" value="MINTRINSICP"/>
</dbReference>
<evidence type="ECO:0000256" key="9">
    <source>
        <dbReference type="SAM" id="Phobius"/>
    </source>
</evidence>
<keyword evidence="3 8" id="KW-0813">Transport</keyword>
<feature type="transmembrane region" description="Helical" evidence="9">
    <location>
        <begin position="206"/>
        <end position="235"/>
    </location>
</feature>
<evidence type="ECO:0000313" key="10">
    <source>
        <dbReference type="EMBL" id="MBB5887230.1"/>
    </source>
</evidence>